<organism evidence="1 2">
    <name type="scientific">Pontibacter saemangeumensis</name>
    <dbReference type="NCBI Taxonomy" id="1084525"/>
    <lineage>
        <taxon>Bacteria</taxon>
        <taxon>Pseudomonadati</taxon>
        <taxon>Bacteroidota</taxon>
        <taxon>Cytophagia</taxon>
        <taxon>Cytophagales</taxon>
        <taxon>Hymenobacteraceae</taxon>
        <taxon>Pontibacter</taxon>
    </lineage>
</organism>
<evidence type="ECO:0000313" key="2">
    <source>
        <dbReference type="Proteomes" id="UP001500552"/>
    </source>
</evidence>
<name>A0ABP8L729_9BACT</name>
<gene>
    <name evidence="1" type="ORF">GCM10023188_03510</name>
</gene>
<dbReference type="Pfam" id="PF13376">
    <property type="entry name" value="OmdA"/>
    <property type="match status" value="1"/>
</dbReference>
<evidence type="ECO:0000313" key="1">
    <source>
        <dbReference type="EMBL" id="GAA4424091.1"/>
    </source>
</evidence>
<protein>
    <recommendedName>
        <fullName evidence="3">Bacteriocin-protection, YdeI or OmpD-Associated</fullName>
    </recommendedName>
</protein>
<dbReference type="InterPro" id="IPR037079">
    <property type="entry name" value="AF2212/PG0164-like_sf"/>
</dbReference>
<dbReference type="Proteomes" id="UP001500552">
    <property type="component" value="Unassembled WGS sequence"/>
</dbReference>
<keyword evidence="2" id="KW-1185">Reference proteome</keyword>
<dbReference type="InterPro" id="IPR015018">
    <property type="entry name" value="DUF1905"/>
</dbReference>
<dbReference type="Gene3D" id="2.40.30.100">
    <property type="entry name" value="AF2212/PG0164-like"/>
    <property type="match status" value="1"/>
</dbReference>
<dbReference type="RefSeq" id="WP_345156425.1">
    <property type="nucleotide sequence ID" value="NZ_BAABHC010000002.1"/>
</dbReference>
<dbReference type="SUPFAM" id="SSF141694">
    <property type="entry name" value="AF2212/PG0164-like"/>
    <property type="match status" value="1"/>
</dbReference>
<accession>A0ABP8L729</accession>
<reference evidence="2" key="1">
    <citation type="journal article" date="2019" name="Int. J. Syst. Evol. Microbiol.">
        <title>The Global Catalogue of Microorganisms (GCM) 10K type strain sequencing project: providing services to taxonomists for standard genome sequencing and annotation.</title>
        <authorList>
            <consortium name="The Broad Institute Genomics Platform"/>
            <consortium name="The Broad Institute Genome Sequencing Center for Infectious Disease"/>
            <person name="Wu L."/>
            <person name="Ma J."/>
        </authorList>
    </citation>
    <scope>NUCLEOTIDE SEQUENCE [LARGE SCALE GENOMIC DNA]</scope>
    <source>
        <strain evidence="2">JCM 17926</strain>
    </source>
</reference>
<sequence length="171" mass="18993">MTPAPVITYSTIIQRLEHLLGVHYVEVPQEVVQQLGGRLKVRLLCTVNEKFTFQCGLVALGNGSGYITLNAQRMKQASLRNGDKVTVALAKDESTYGVEMLPELAELLDQDGEGMERFQGLPPGKQRYIIQYVGGVKNSQLRIDRALLLIGNLKRLPPGKESFRQMLGLAR</sequence>
<dbReference type="EMBL" id="BAABHC010000002">
    <property type="protein sequence ID" value="GAA4424091.1"/>
    <property type="molecule type" value="Genomic_DNA"/>
</dbReference>
<comment type="caution">
    <text evidence="1">The sequence shown here is derived from an EMBL/GenBank/DDBJ whole genome shotgun (WGS) entry which is preliminary data.</text>
</comment>
<dbReference type="Pfam" id="PF08922">
    <property type="entry name" value="DUF1905"/>
    <property type="match status" value="1"/>
</dbReference>
<proteinExistence type="predicted"/>
<evidence type="ECO:0008006" key="3">
    <source>
        <dbReference type="Google" id="ProtNLM"/>
    </source>
</evidence>